<evidence type="ECO:0000313" key="3">
    <source>
        <dbReference type="EMBL" id="KAF2726199.1"/>
    </source>
</evidence>
<organism evidence="3 4">
    <name type="scientific">Polychaeton citri CBS 116435</name>
    <dbReference type="NCBI Taxonomy" id="1314669"/>
    <lineage>
        <taxon>Eukaryota</taxon>
        <taxon>Fungi</taxon>
        <taxon>Dikarya</taxon>
        <taxon>Ascomycota</taxon>
        <taxon>Pezizomycotina</taxon>
        <taxon>Dothideomycetes</taxon>
        <taxon>Dothideomycetidae</taxon>
        <taxon>Capnodiales</taxon>
        <taxon>Capnodiaceae</taxon>
        <taxon>Polychaeton</taxon>
    </lineage>
</organism>
<feature type="region of interest" description="Disordered" evidence="1">
    <location>
        <begin position="79"/>
        <end position="99"/>
    </location>
</feature>
<keyword evidence="2" id="KW-0732">Signal</keyword>
<feature type="chain" id="PRO_5040149464" description="Secreted protein" evidence="2">
    <location>
        <begin position="16"/>
        <end position="99"/>
    </location>
</feature>
<feature type="signal peptide" evidence="2">
    <location>
        <begin position="1"/>
        <end position="15"/>
    </location>
</feature>
<reference evidence="3" key="1">
    <citation type="journal article" date="2020" name="Stud. Mycol.">
        <title>101 Dothideomycetes genomes: a test case for predicting lifestyles and emergence of pathogens.</title>
        <authorList>
            <person name="Haridas S."/>
            <person name="Albert R."/>
            <person name="Binder M."/>
            <person name="Bloem J."/>
            <person name="Labutti K."/>
            <person name="Salamov A."/>
            <person name="Andreopoulos B."/>
            <person name="Baker S."/>
            <person name="Barry K."/>
            <person name="Bills G."/>
            <person name="Bluhm B."/>
            <person name="Cannon C."/>
            <person name="Castanera R."/>
            <person name="Culley D."/>
            <person name="Daum C."/>
            <person name="Ezra D."/>
            <person name="Gonzalez J."/>
            <person name="Henrissat B."/>
            <person name="Kuo A."/>
            <person name="Liang C."/>
            <person name="Lipzen A."/>
            <person name="Lutzoni F."/>
            <person name="Magnuson J."/>
            <person name="Mondo S."/>
            <person name="Nolan M."/>
            <person name="Ohm R."/>
            <person name="Pangilinan J."/>
            <person name="Park H.-J."/>
            <person name="Ramirez L."/>
            <person name="Alfaro M."/>
            <person name="Sun H."/>
            <person name="Tritt A."/>
            <person name="Yoshinaga Y."/>
            <person name="Zwiers L.-H."/>
            <person name="Turgeon B."/>
            <person name="Goodwin S."/>
            <person name="Spatafora J."/>
            <person name="Crous P."/>
            <person name="Grigoriev I."/>
        </authorList>
    </citation>
    <scope>NUCLEOTIDE SEQUENCE</scope>
    <source>
        <strain evidence="3">CBS 116435</strain>
    </source>
</reference>
<proteinExistence type="predicted"/>
<evidence type="ECO:0000313" key="4">
    <source>
        <dbReference type="Proteomes" id="UP000799441"/>
    </source>
</evidence>
<comment type="caution">
    <text evidence="3">The sequence shown here is derived from an EMBL/GenBank/DDBJ whole genome shotgun (WGS) entry which is preliminary data.</text>
</comment>
<keyword evidence="4" id="KW-1185">Reference proteome</keyword>
<evidence type="ECO:0008006" key="5">
    <source>
        <dbReference type="Google" id="ProtNLM"/>
    </source>
</evidence>
<evidence type="ECO:0000256" key="2">
    <source>
        <dbReference type="SAM" id="SignalP"/>
    </source>
</evidence>
<accession>A0A9P4QJR6</accession>
<name>A0A9P4QJR6_9PEZI</name>
<gene>
    <name evidence="3" type="ORF">K431DRAFT_3602</name>
</gene>
<dbReference type="Proteomes" id="UP000799441">
    <property type="component" value="Unassembled WGS sequence"/>
</dbReference>
<dbReference type="AlphaFoldDB" id="A0A9P4QJR6"/>
<sequence>MLVMLAIVGSGPLVAVRNPVCKACVKLHPATACNQVEKYCLGRRLQSGWGMGSACCTNLEVLAPQIGLGLYLARQMGRREKKRRKGKRRDCARGKASFA</sequence>
<evidence type="ECO:0000256" key="1">
    <source>
        <dbReference type="SAM" id="MobiDB-lite"/>
    </source>
</evidence>
<protein>
    <recommendedName>
        <fullName evidence="5">Secreted protein</fullName>
    </recommendedName>
</protein>
<dbReference type="EMBL" id="MU003765">
    <property type="protein sequence ID" value="KAF2726199.1"/>
    <property type="molecule type" value="Genomic_DNA"/>
</dbReference>
<feature type="compositionally biased region" description="Basic residues" evidence="1">
    <location>
        <begin position="79"/>
        <end position="90"/>
    </location>
</feature>